<evidence type="ECO:0000256" key="1">
    <source>
        <dbReference type="ARBA" id="ARBA00004370"/>
    </source>
</evidence>
<gene>
    <name evidence="8" type="ORF">M595_2217</name>
</gene>
<dbReference type="RefSeq" id="WP_023066015.1">
    <property type="nucleotide sequence ID" value="NZ_AUZM01000017.1"/>
</dbReference>
<reference evidence="8 9" key="1">
    <citation type="journal article" date="2013" name="Front. Microbiol.">
        <title>Comparative genomic analyses of the cyanobacterium, Lyngbya aestuarii BL J, a powerful hydrogen producer.</title>
        <authorList>
            <person name="Kothari A."/>
            <person name="Vaughn M."/>
            <person name="Garcia-Pichel F."/>
        </authorList>
    </citation>
    <scope>NUCLEOTIDE SEQUENCE [LARGE SCALE GENOMIC DNA]</scope>
    <source>
        <strain evidence="8 9">BL J</strain>
    </source>
</reference>
<dbReference type="GO" id="GO:0003924">
    <property type="term" value="F:GTPase activity"/>
    <property type="evidence" value="ECO:0007669"/>
    <property type="project" value="InterPro"/>
</dbReference>
<dbReference type="GO" id="GO:0008053">
    <property type="term" value="P:mitochondrial fusion"/>
    <property type="evidence" value="ECO:0007669"/>
    <property type="project" value="TreeGrafter"/>
</dbReference>
<evidence type="ECO:0000256" key="6">
    <source>
        <dbReference type="SAM" id="Coils"/>
    </source>
</evidence>
<keyword evidence="6" id="KW-0175">Coiled coil</keyword>
<dbReference type="SUPFAM" id="SSF52540">
    <property type="entry name" value="P-loop containing nucleoside triphosphate hydrolases"/>
    <property type="match status" value="1"/>
</dbReference>
<dbReference type="GO" id="GO:0005525">
    <property type="term" value="F:GTP binding"/>
    <property type="evidence" value="ECO:0007669"/>
    <property type="project" value="UniProtKB-KW"/>
</dbReference>
<dbReference type="PANTHER" id="PTHR10465">
    <property type="entry name" value="TRANSMEMBRANE GTPASE FZO1"/>
    <property type="match status" value="1"/>
</dbReference>
<dbReference type="EMBL" id="AUZM01000017">
    <property type="protein sequence ID" value="ERT07859.1"/>
    <property type="molecule type" value="Genomic_DNA"/>
</dbReference>
<keyword evidence="3" id="KW-0378">Hydrolase</keyword>
<name>U7QIR2_9CYAN</name>
<sequence>MVFPDFQETLKQAQKLAQQQLEELGKSVESASRQASDFVKESVEPHLETLNDVKEGASQHIESVFNKGTKPSETREAELFEKLPQNETRMLDITAKLENTQKNLKELGQGIENLVQKYPDAFADKTIQSQLEKFRQAHQEALRRLDPPNLSIATIGTTSSGKSTVVNALIGCRIAPIEAGEMSAGVLTLRHGNQRKLIVEATEGATWETGEWEGLTDEDLYNKIRSVMTDYHQIRQKQKICIAPQVTAVGSLFPALEQSLLGLPAGIGVELIDLPGLKSVQDADNLAVIQSQVNKAFCLVALDYMQVDDDHRKRLLEELKQVVKYLQGRTDSMIFILNRVDQRGSDDVPLEERISKLQSEIKETLSLEVLPDILPFNARLLYYAQCAWGPGSLKSKSLVDQQTRLELLKAMFLDCAGTIKQYVGKDKNLRGWFRDLEDQVEDGENIDDETLRKVLRYAYQWSGGKQLWDRLRVRLQESFSELVILPALFEVFASCDALTASINLLAETRKIESQEEIKKEQAKIEASRQRLSKEIERFCREFHNGIEEKVELLKKNTPKSRIQAAKKAKQEGLEGFQILIDAFREIEADLTINLIATVRNALKNNLGTYELEEKLNEVIAPTYARNITKAYDLVSRKCKDFTHSSGSWIKEVRQSDTEGLRELEHAERAVRSLYFAMREALSVRAEFMLQAQAKQLEDALQSLVNQKVNELCDLCCQELPEFKLDEAIIAEFKNRISQTPPT</sequence>
<evidence type="ECO:0000256" key="5">
    <source>
        <dbReference type="ARBA" id="ARBA00023136"/>
    </source>
</evidence>
<keyword evidence="4" id="KW-0342">GTP-binding</keyword>
<feature type="domain" description="Dynamin N-terminal" evidence="7">
    <location>
        <begin position="152"/>
        <end position="339"/>
    </location>
</feature>
<dbReference type="InterPro" id="IPR045063">
    <property type="entry name" value="Dynamin_N"/>
</dbReference>
<evidence type="ECO:0000259" key="7">
    <source>
        <dbReference type="Pfam" id="PF00350"/>
    </source>
</evidence>
<evidence type="ECO:0000256" key="4">
    <source>
        <dbReference type="ARBA" id="ARBA00023134"/>
    </source>
</evidence>
<protein>
    <submittedName>
        <fullName evidence="8">50S ribosome-binding GTPase family protein</fullName>
    </submittedName>
</protein>
<dbReference type="InterPro" id="IPR027417">
    <property type="entry name" value="P-loop_NTPase"/>
</dbReference>
<dbReference type="AlphaFoldDB" id="U7QIR2"/>
<proteinExistence type="predicted"/>
<dbReference type="GO" id="GO:0016020">
    <property type="term" value="C:membrane"/>
    <property type="evidence" value="ECO:0007669"/>
    <property type="project" value="UniProtKB-SubCell"/>
</dbReference>
<comment type="caution">
    <text evidence="8">The sequence shown here is derived from an EMBL/GenBank/DDBJ whole genome shotgun (WGS) entry which is preliminary data.</text>
</comment>
<dbReference type="Gene3D" id="3.40.50.300">
    <property type="entry name" value="P-loop containing nucleotide triphosphate hydrolases"/>
    <property type="match status" value="1"/>
</dbReference>
<keyword evidence="2" id="KW-0547">Nucleotide-binding</keyword>
<comment type="subcellular location">
    <subcellularLocation>
        <location evidence="1">Membrane</location>
    </subcellularLocation>
</comment>
<evidence type="ECO:0000313" key="8">
    <source>
        <dbReference type="EMBL" id="ERT07859.1"/>
    </source>
</evidence>
<keyword evidence="9" id="KW-1185">Reference proteome</keyword>
<feature type="coiled-coil region" evidence="6">
    <location>
        <begin position="510"/>
        <end position="537"/>
    </location>
</feature>
<keyword evidence="5" id="KW-0472">Membrane</keyword>
<dbReference type="PATRIC" id="fig|1348334.3.peg.2151"/>
<dbReference type="PANTHER" id="PTHR10465:SF0">
    <property type="entry name" value="SARCALUMENIN"/>
    <property type="match status" value="1"/>
</dbReference>
<evidence type="ECO:0000313" key="9">
    <source>
        <dbReference type="Proteomes" id="UP000017127"/>
    </source>
</evidence>
<dbReference type="Proteomes" id="UP000017127">
    <property type="component" value="Unassembled WGS sequence"/>
</dbReference>
<dbReference type="Pfam" id="PF00350">
    <property type="entry name" value="Dynamin_N"/>
    <property type="match status" value="1"/>
</dbReference>
<accession>U7QIR2</accession>
<dbReference type="CDD" id="cd00882">
    <property type="entry name" value="Ras_like_GTPase"/>
    <property type="match status" value="1"/>
</dbReference>
<organism evidence="8 9">
    <name type="scientific">Lyngbya aestuarii BL J</name>
    <dbReference type="NCBI Taxonomy" id="1348334"/>
    <lineage>
        <taxon>Bacteria</taxon>
        <taxon>Bacillati</taxon>
        <taxon>Cyanobacteriota</taxon>
        <taxon>Cyanophyceae</taxon>
        <taxon>Oscillatoriophycideae</taxon>
        <taxon>Oscillatoriales</taxon>
        <taxon>Microcoleaceae</taxon>
        <taxon>Lyngbya</taxon>
    </lineage>
</organism>
<evidence type="ECO:0000256" key="3">
    <source>
        <dbReference type="ARBA" id="ARBA00022801"/>
    </source>
</evidence>
<dbReference type="InterPro" id="IPR027094">
    <property type="entry name" value="Mitofusin_fam"/>
</dbReference>
<evidence type="ECO:0000256" key="2">
    <source>
        <dbReference type="ARBA" id="ARBA00022741"/>
    </source>
</evidence>